<dbReference type="EMBL" id="ML769737">
    <property type="protein sequence ID" value="KAE9388559.1"/>
    <property type="molecule type" value="Genomic_DNA"/>
</dbReference>
<proteinExistence type="predicted"/>
<evidence type="ECO:0000313" key="1">
    <source>
        <dbReference type="EMBL" id="KAE9388559.1"/>
    </source>
</evidence>
<name>A0A6A4GRZ7_9AGAR</name>
<reference evidence="1" key="1">
    <citation type="journal article" date="2019" name="Environ. Microbiol.">
        <title>Fungal ecological strategies reflected in gene transcription - a case study of two litter decomposers.</title>
        <authorList>
            <person name="Barbi F."/>
            <person name="Kohler A."/>
            <person name="Barry K."/>
            <person name="Baskaran P."/>
            <person name="Daum C."/>
            <person name="Fauchery L."/>
            <person name="Ihrmark K."/>
            <person name="Kuo A."/>
            <person name="LaButti K."/>
            <person name="Lipzen A."/>
            <person name="Morin E."/>
            <person name="Grigoriev I.V."/>
            <person name="Henrissat B."/>
            <person name="Lindahl B."/>
            <person name="Martin F."/>
        </authorList>
    </citation>
    <scope>NUCLEOTIDE SEQUENCE</scope>
    <source>
        <strain evidence="1">JB14</strain>
    </source>
</reference>
<dbReference type="OrthoDB" id="3247294at2759"/>
<evidence type="ECO:0000313" key="2">
    <source>
        <dbReference type="Proteomes" id="UP000799118"/>
    </source>
</evidence>
<organism evidence="1 2">
    <name type="scientific">Gymnopus androsaceus JB14</name>
    <dbReference type="NCBI Taxonomy" id="1447944"/>
    <lineage>
        <taxon>Eukaryota</taxon>
        <taxon>Fungi</taxon>
        <taxon>Dikarya</taxon>
        <taxon>Basidiomycota</taxon>
        <taxon>Agaricomycotina</taxon>
        <taxon>Agaricomycetes</taxon>
        <taxon>Agaricomycetidae</taxon>
        <taxon>Agaricales</taxon>
        <taxon>Marasmiineae</taxon>
        <taxon>Omphalotaceae</taxon>
        <taxon>Gymnopus</taxon>
    </lineage>
</organism>
<dbReference type="Proteomes" id="UP000799118">
    <property type="component" value="Unassembled WGS sequence"/>
</dbReference>
<keyword evidence="2" id="KW-1185">Reference proteome</keyword>
<sequence>MTDPVKFAETWEQIRTGSPDFVPPSFIDYLATYWMKIEKWWSNVYRQRRSVFENSDTNMLLEAWHHLLKGKLLEGKRNRRADHLIYTLMQKAIPYFQKWHRCQEAGFEGPDLEICRRMKVAE</sequence>
<protein>
    <submittedName>
        <fullName evidence="1">Uncharacterized protein</fullName>
    </submittedName>
</protein>
<accession>A0A6A4GRZ7</accession>
<dbReference type="AlphaFoldDB" id="A0A6A4GRZ7"/>
<gene>
    <name evidence="1" type="ORF">BT96DRAFT_836017</name>
</gene>